<gene>
    <name evidence="1" type="ORF">C483_16373</name>
</gene>
<dbReference type="EMBL" id="AOIM01000040">
    <property type="protein sequence ID" value="ELY87900.1"/>
    <property type="molecule type" value="Genomic_DNA"/>
</dbReference>
<sequence>MRLEQLQVVNYVQKSHTVSVEITDDDERVYHDSVEVPSADEDTAGWGNDTWSDGAFEDYPTEAGAYMIRTWLDTQSRDEGRTIDLREYEHDCVEMRGLIGDPRMDLGSTLSIWRSFGCSAEREETE</sequence>
<dbReference type="OrthoDB" id="167850at2157"/>
<name>L9ZMZ7_9EURY</name>
<accession>L9ZMZ7</accession>
<keyword evidence="2" id="KW-1185">Reference proteome</keyword>
<reference evidence="1 2" key="1">
    <citation type="journal article" date="2014" name="PLoS Genet.">
        <title>Phylogenetically driven sequencing of extremely halophilic archaea reveals strategies for static and dynamic osmo-response.</title>
        <authorList>
            <person name="Becker E.A."/>
            <person name="Seitzer P.M."/>
            <person name="Tritt A."/>
            <person name="Larsen D."/>
            <person name="Krusor M."/>
            <person name="Yao A.I."/>
            <person name="Wu D."/>
            <person name="Madern D."/>
            <person name="Eisen J.A."/>
            <person name="Darling A.E."/>
            <person name="Facciotti M.T."/>
        </authorList>
    </citation>
    <scope>NUCLEOTIDE SEQUENCE [LARGE SCALE GENOMIC DNA]</scope>
    <source>
        <strain evidence="1 2">JCM 10989</strain>
    </source>
</reference>
<dbReference type="Proteomes" id="UP000011519">
    <property type="component" value="Unassembled WGS sequence"/>
</dbReference>
<dbReference type="STRING" id="1227493.C483_16373"/>
<dbReference type="PATRIC" id="fig|1227493.4.peg.3291"/>
<comment type="caution">
    <text evidence="1">The sequence shown here is derived from an EMBL/GenBank/DDBJ whole genome shotgun (WGS) entry which is preliminary data.</text>
</comment>
<protein>
    <submittedName>
        <fullName evidence="1">Uncharacterized protein</fullName>
    </submittedName>
</protein>
<evidence type="ECO:0000313" key="1">
    <source>
        <dbReference type="EMBL" id="ELY87900.1"/>
    </source>
</evidence>
<dbReference type="AlphaFoldDB" id="L9ZMZ7"/>
<evidence type="ECO:0000313" key="2">
    <source>
        <dbReference type="Proteomes" id="UP000011519"/>
    </source>
</evidence>
<proteinExistence type="predicted"/>
<organism evidence="1 2">
    <name type="scientific">Natrialba hulunbeirensis JCM 10989</name>
    <dbReference type="NCBI Taxonomy" id="1227493"/>
    <lineage>
        <taxon>Archaea</taxon>
        <taxon>Methanobacteriati</taxon>
        <taxon>Methanobacteriota</taxon>
        <taxon>Stenosarchaea group</taxon>
        <taxon>Halobacteria</taxon>
        <taxon>Halobacteriales</taxon>
        <taxon>Natrialbaceae</taxon>
        <taxon>Natrialba</taxon>
    </lineage>
</organism>